<dbReference type="GO" id="GO:0032447">
    <property type="term" value="P:protein urmylation"/>
    <property type="evidence" value="ECO:0007669"/>
    <property type="project" value="UniProtKB-UniRule"/>
</dbReference>
<evidence type="ECO:0000259" key="9">
    <source>
        <dbReference type="Pfam" id="PF01171"/>
    </source>
</evidence>
<name>A0A5A8DXT9_CAFRO</name>
<gene>
    <name evidence="11" type="ORF">FNF31_00421</name>
</gene>
<dbReference type="PANTHER" id="PTHR11807">
    <property type="entry name" value="ATPASES OF THE PP SUPERFAMILY-RELATED"/>
    <property type="match status" value="1"/>
</dbReference>
<dbReference type="InterPro" id="IPR000541">
    <property type="entry name" value="Ncs6/Tuc1/Ctu1"/>
</dbReference>
<dbReference type="InterPro" id="IPR011063">
    <property type="entry name" value="TilS/TtcA_N"/>
</dbReference>
<evidence type="ECO:0000256" key="6">
    <source>
        <dbReference type="ARBA" id="ARBA00060195"/>
    </source>
</evidence>
<dbReference type="SUPFAM" id="SSF52402">
    <property type="entry name" value="Adenine nucleotide alpha hydrolases-like"/>
    <property type="match status" value="1"/>
</dbReference>
<evidence type="ECO:0000313" key="12">
    <source>
        <dbReference type="Proteomes" id="UP000325113"/>
    </source>
</evidence>
<dbReference type="InterPro" id="IPR014729">
    <property type="entry name" value="Rossmann-like_a/b/a_fold"/>
</dbReference>
<feature type="region of interest" description="Disordered" evidence="8">
    <location>
        <begin position="319"/>
        <end position="388"/>
    </location>
</feature>
<keyword evidence="5 7" id="KW-0694">RNA-binding</keyword>
<keyword evidence="4 7" id="KW-0819">tRNA processing</keyword>
<feature type="compositionally biased region" description="Low complexity" evidence="8">
    <location>
        <begin position="357"/>
        <end position="373"/>
    </location>
</feature>
<evidence type="ECO:0000259" key="10">
    <source>
        <dbReference type="Pfam" id="PF16503"/>
    </source>
</evidence>
<dbReference type="EMBL" id="VLTM01000002">
    <property type="protein sequence ID" value="KAA0168541.1"/>
    <property type="molecule type" value="Genomic_DNA"/>
</dbReference>
<dbReference type="GO" id="GO:0002143">
    <property type="term" value="P:tRNA wobble position uridine thiolation"/>
    <property type="evidence" value="ECO:0007669"/>
    <property type="project" value="TreeGrafter"/>
</dbReference>
<keyword evidence="2 7" id="KW-0820">tRNA-binding</keyword>
<feature type="domain" description="tRNA(Ile)-lysidine/2-thiocytidine synthase N-terminal" evidence="9">
    <location>
        <begin position="50"/>
        <end position="249"/>
    </location>
</feature>
<proteinExistence type="inferred from homology"/>
<feature type="domain" description="Cytoplasmic tRNA 2-thiolation protein 1 C-terminal" evidence="10">
    <location>
        <begin position="391"/>
        <end position="416"/>
    </location>
</feature>
<dbReference type="GO" id="GO:0016779">
    <property type="term" value="F:nucleotidyltransferase activity"/>
    <property type="evidence" value="ECO:0007669"/>
    <property type="project" value="UniProtKB-UniRule"/>
</dbReference>
<dbReference type="AlphaFoldDB" id="A0A5A8DXT9"/>
<evidence type="ECO:0000256" key="7">
    <source>
        <dbReference type="HAMAP-Rule" id="MF_03053"/>
    </source>
</evidence>
<dbReference type="UniPathway" id="UPA00988"/>
<dbReference type="InterPro" id="IPR056369">
    <property type="entry name" value="CTU1-like_ATP-bd"/>
</dbReference>
<feature type="compositionally biased region" description="Low complexity" evidence="8">
    <location>
        <begin position="319"/>
        <end position="329"/>
    </location>
</feature>
<evidence type="ECO:0000256" key="2">
    <source>
        <dbReference type="ARBA" id="ARBA00022555"/>
    </source>
</evidence>
<evidence type="ECO:0000256" key="4">
    <source>
        <dbReference type="ARBA" id="ARBA00022694"/>
    </source>
</evidence>
<comment type="caution">
    <text evidence="11">The sequence shown here is derived from an EMBL/GenBank/DDBJ whole genome shotgun (WGS) entry which is preliminary data.</text>
</comment>
<evidence type="ECO:0000256" key="3">
    <source>
        <dbReference type="ARBA" id="ARBA00022679"/>
    </source>
</evidence>
<dbReference type="FunFam" id="3.40.50.620:FF:000132">
    <property type="entry name" value="Cytoplasmic tRNA 2-thiolation protein 1"/>
    <property type="match status" value="1"/>
</dbReference>
<keyword evidence="3 7" id="KW-0808">Transferase</keyword>
<dbReference type="PANTHER" id="PTHR11807:SF12">
    <property type="entry name" value="CYTOPLASMIC TRNA 2-THIOLATION PROTEIN 1"/>
    <property type="match status" value="1"/>
</dbReference>
<evidence type="ECO:0000313" key="11">
    <source>
        <dbReference type="EMBL" id="KAA0168541.1"/>
    </source>
</evidence>
<comment type="similarity">
    <text evidence="7">Belongs to the TtcA family. CTU1/NCS6/ATPBD3 subfamily.</text>
</comment>
<accession>A0A5A8DXT9</accession>
<dbReference type="Pfam" id="PF16503">
    <property type="entry name" value="zn-ribbon_14"/>
    <property type="match status" value="1"/>
</dbReference>
<dbReference type="GO" id="GO:0002144">
    <property type="term" value="C:cytosolic tRNA wobble base thiouridylase complex"/>
    <property type="evidence" value="ECO:0007669"/>
    <property type="project" value="TreeGrafter"/>
</dbReference>
<comment type="pathway">
    <text evidence="7">tRNA modification; 5-methoxycarbonylmethyl-2-thiouridine-tRNA biosynthesis.</text>
</comment>
<comment type="function">
    <text evidence="6 7">Plays a central role in 2-thiolation of mcm(5)S(2)U at tRNA wobble positions of tRNA(Lys), tRNA(Glu) and tRNA(Gln). Directly binds tRNAs and probably acts by catalyzing adenylation of tRNAs, an intermediate required for 2-thiolation. It is unclear whether it acts as a sulfurtransferase that transfers sulfur from thiocarboxylated URM1 onto the uridine of tRNAs at wobble position.</text>
</comment>
<keyword evidence="1 7" id="KW-0963">Cytoplasm</keyword>
<dbReference type="GO" id="GO:0000049">
    <property type="term" value="F:tRNA binding"/>
    <property type="evidence" value="ECO:0007669"/>
    <property type="project" value="UniProtKB-UniRule"/>
</dbReference>
<dbReference type="EC" id="2.7.7.-" evidence="7"/>
<reference evidence="11 12" key="1">
    <citation type="submission" date="2019-07" db="EMBL/GenBank/DDBJ databases">
        <title>Genomes of Cafeteria roenbergensis.</title>
        <authorList>
            <person name="Fischer M.G."/>
            <person name="Hackl T."/>
            <person name="Roman M."/>
        </authorList>
    </citation>
    <scope>NUCLEOTIDE SEQUENCE [LARGE SCALE GENOMIC DNA]</scope>
    <source>
        <strain evidence="11 12">Cflag</strain>
    </source>
</reference>
<feature type="compositionally biased region" description="Basic residues" evidence="8">
    <location>
        <begin position="378"/>
        <end position="387"/>
    </location>
</feature>
<dbReference type="Proteomes" id="UP000325113">
    <property type="component" value="Unassembled WGS sequence"/>
</dbReference>
<dbReference type="GO" id="GO:0005739">
    <property type="term" value="C:mitochondrion"/>
    <property type="evidence" value="ECO:0007669"/>
    <property type="project" value="TreeGrafter"/>
</dbReference>
<dbReference type="InterPro" id="IPR032442">
    <property type="entry name" value="CTU1_C"/>
</dbReference>
<evidence type="ECO:0000256" key="1">
    <source>
        <dbReference type="ARBA" id="ARBA00022490"/>
    </source>
</evidence>
<sequence length="510" mass="53127">MCERCRDVAAVLRRPRTGEKVCKSCFCAVFEEEAHHTISRHGMFHRGQRVALAASGGKDSTVLIHVMTKLNKRHDYGLNLFLLSVDEGITGYRDDSLETVKRNSEVYGLPLRVVSYAELYDGWTMDRVVRRTGLRSNCTYCGVFRRSALERGARLAEADMVATGHNADDVAETVLMNLLRGDSARLARCVDPITAGDTAGAAAAPGVLSAVPRCKPLMGAYEKEIVLYAFHNRLDYFSTECVYSPNAYRGFAREFVKGIEAARPSSILDTIRAGEGLAPLFAPAHRPGATRRADAAAAVAAAAAAAAAEAAAADAGTAPGAAASKSAPATVSGLGPGEAGSRVQGKAGDASAGGTDSKAGAADARGSAASGAAETVGRKTKKRRKQREVRACDRCGQMTSQRLCQTCTLLESLEAGGGADEVDGALPVAGAGVALGYSEDASAAPARRAEGARLVPGTAAVVAVRGGTGVRGGPEEVLRLAAELADHARELRSVSWARGDAVRVQGKLDA</sequence>
<dbReference type="Gene3D" id="3.40.50.620">
    <property type="entry name" value="HUPs"/>
    <property type="match status" value="1"/>
</dbReference>
<evidence type="ECO:0000256" key="5">
    <source>
        <dbReference type="ARBA" id="ARBA00022884"/>
    </source>
</evidence>
<organism evidence="11 12">
    <name type="scientific">Cafeteria roenbergensis</name>
    <name type="common">Marine flagellate</name>
    <dbReference type="NCBI Taxonomy" id="33653"/>
    <lineage>
        <taxon>Eukaryota</taxon>
        <taxon>Sar</taxon>
        <taxon>Stramenopiles</taxon>
        <taxon>Bigyra</taxon>
        <taxon>Opalozoa</taxon>
        <taxon>Bicosoecida</taxon>
        <taxon>Cafeteriaceae</taxon>
        <taxon>Cafeteria</taxon>
    </lineage>
</organism>
<dbReference type="HAMAP" id="MF_03053">
    <property type="entry name" value="CTU1"/>
    <property type="match status" value="1"/>
</dbReference>
<evidence type="ECO:0000256" key="8">
    <source>
        <dbReference type="SAM" id="MobiDB-lite"/>
    </source>
</evidence>
<dbReference type="PROSITE" id="PS01263">
    <property type="entry name" value="UPF0021"/>
    <property type="match status" value="1"/>
</dbReference>
<dbReference type="InterPro" id="IPR020554">
    <property type="entry name" value="UPF0021_CS"/>
</dbReference>
<comment type="subcellular location">
    <subcellularLocation>
        <location evidence="7">Cytoplasm</location>
    </subcellularLocation>
</comment>
<protein>
    <recommendedName>
        <fullName evidence="7">Cytoplasmic tRNA 2-thiolation protein 1</fullName>
        <ecNumber evidence="7">2.7.7.-</ecNumber>
    </recommendedName>
    <alternativeName>
        <fullName evidence="7">Cytoplasmic tRNA adenylyltransferase 1</fullName>
    </alternativeName>
</protein>
<dbReference type="CDD" id="cd01713">
    <property type="entry name" value="CTU1-like"/>
    <property type="match status" value="1"/>
</dbReference>
<dbReference type="Pfam" id="PF01171">
    <property type="entry name" value="ATP_bind_3"/>
    <property type="match status" value="1"/>
</dbReference>